<dbReference type="Proteomes" id="UP000018208">
    <property type="component" value="Unassembled WGS sequence"/>
</dbReference>
<dbReference type="VEuPathDB" id="GiardiaDB:SS50377_24895"/>
<protein>
    <submittedName>
        <fullName evidence="2">Uncharacterized protein</fullName>
    </submittedName>
</protein>
<accession>V6LGJ7</accession>
<feature type="coiled-coil region" evidence="1">
    <location>
        <begin position="855"/>
        <end position="903"/>
    </location>
</feature>
<evidence type="ECO:0000313" key="4">
    <source>
        <dbReference type="Proteomes" id="UP000018208"/>
    </source>
</evidence>
<keyword evidence="1" id="KW-0175">Coiled coil</keyword>
<dbReference type="EMBL" id="AUWU02000005">
    <property type="protein sequence ID" value="KAH0572782.1"/>
    <property type="molecule type" value="Genomic_DNA"/>
</dbReference>
<keyword evidence="4" id="KW-1185">Reference proteome</keyword>
<feature type="coiled-coil region" evidence="1">
    <location>
        <begin position="611"/>
        <end position="638"/>
    </location>
</feature>
<proteinExistence type="predicted"/>
<feature type="coiled-coil region" evidence="1">
    <location>
        <begin position="81"/>
        <end position="263"/>
    </location>
</feature>
<reference evidence="2 3" key="1">
    <citation type="journal article" date="2014" name="PLoS Genet.">
        <title>The Genome of Spironucleus salmonicida Highlights a Fish Pathogen Adapted to Fluctuating Environments.</title>
        <authorList>
            <person name="Xu F."/>
            <person name="Jerlstrom-Hultqvist J."/>
            <person name="Einarsson E."/>
            <person name="Astvaldsson A."/>
            <person name="Svard S.G."/>
            <person name="Andersson J.O."/>
        </authorList>
    </citation>
    <scope>NUCLEOTIDE SEQUENCE</scope>
    <source>
        <strain evidence="3">ATCC 50377</strain>
    </source>
</reference>
<organism evidence="2">
    <name type="scientific">Spironucleus salmonicida</name>
    <dbReference type="NCBI Taxonomy" id="348837"/>
    <lineage>
        <taxon>Eukaryota</taxon>
        <taxon>Metamonada</taxon>
        <taxon>Diplomonadida</taxon>
        <taxon>Hexamitidae</taxon>
        <taxon>Hexamitinae</taxon>
        <taxon>Spironucleus</taxon>
    </lineage>
</organism>
<feature type="coiled-coil region" evidence="1">
    <location>
        <begin position="689"/>
        <end position="798"/>
    </location>
</feature>
<sequence>MPPSQKTLHIAKKYGNVKDQIYIFKSGLNESSLNISQLDKHEQKIQQIQNSGHYSPTVPIITDQKDHLDAQIQENILSIEVASLVTENKALRQIIQEQNNKICSFKLSFTTVQADLQQVQQLNDKLRDKSTESCKFCDSMSKNLEEQIQINQELSKDINQVKDELILLKEQYQLDDNILQGEFQIVQYEQEIKDLQTKIQELESVNIQSNIEQDYCCLQNQINQLEKDALLQVAKKKSLKNQINELLQLNNDYKQIIDQQEVQTQLFRKEMNEYKQIQKAQSQLFQDSLNDKDYLITEVEQELKNQKIQFQEKIDQFKDQLIVQNSENSKLARIQFNTDETTIQDFQIKLEELQMINKQLQENLIQKEQIINSLNSHQKTAHNNSANEQNQLHNVQNVLNTKDKQIIVLQQNINDLDARFDSLQQINNQLQENFSENQKNTSQKDITIQNYAKDLTNLQFQYTEVQKNLAHCQASMNSFNIDLQNYQDVIFQKEKEIISLKSQILQIESHNSKLQKQDTTEYTKSQQLSYLAGPSPDTKIGTNTYPATEQNEIPTNQHIESDQSNTPGLDNTYLKTQSSLTNCKLLQEQVYALNIENLQLKSEHFQAQNLAQTTAQEIELLKNQIEILTNTVNDLNRQNSSFTSFLDTSQTAENSKINKILTSKTAELTALHTENSNLQSQLQIALHQNLQLTQRIEAQEMEIQNQIEKIQFLTQNLNSLKQSETSYIEILSENNPQVLKFELSEAEKRLKSEKLQAQELLKIAEKLQEKLDAKKSKIEILTSENRRFQLQIIDLENQIQLEKMGQNEADFGGFQAKIKLIEEANLSVQRSLLEGDKGSGNEIGVESQNLNAIQKEMENQIVSQFETEINDLKAENENLKQQIDRLEQEIEALRAQNAGLLQAEENDFQKGEAQIQTEQNWELNTVEKAPEASIQSKNSPPDGTDEVIEYYRQQLHEAHNMLRDPKYSMYRLETMRHDHKVLARQFDAVSQQLAAEREAQKRMEAANEVLRIEVLNLSCGRKTLENEAE</sequence>
<evidence type="ECO:0000256" key="1">
    <source>
        <dbReference type="SAM" id="Coils"/>
    </source>
</evidence>
<dbReference type="EMBL" id="KI546136">
    <property type="protein sequence ID" value="EST43428.1"/>
    <property type="molecule type" value="Genomic_DNA"/>
</dbReference>
<feature type="coiled-coil region" evidence="1">
    <location>
        <begin position="296"/>
        <end position="377"/>
    </location>
</feature>
<evidence type="ECO:0000313" key="3">
    <source>
        <dbReference type="EMBL" id="KAH0572782.1"/>
    </source>
</evidence>
<feature type="coiled-coil region" evidence="1">
    <location>
        <begin position="413"/>
        <end position="440"/>
    </location>
</feature>
<evidence type="ECO:0000313" key="2">
    <source>
        <dbReference type="EMBL" id="EST43428.1"/>
    </source>
</evidence>
<gene>
    <name evidence="2" type="ORF">SS50377_16788</name>
    <name evidence="3" type="ORF">SS50377_24895</name>
</gene>
<dbReference type="AlphaFoldDB" id="V6LGJ7"/>
<dbReference type="Gene3D" id="6.10.250.2730">
    <property type="match status" value="1"/>
</dbReference>
<name>V6LGJ7_9EUKA</name>
<reference evidence="3" key="2">
    <citation type="submission" date="2020-12" db="EMBL/GenBank/DDBJ databases">
        <title>New Spironucleus salmonicida genome in near-complete chromosomes.</title>
        <authorList>
            <person name="Xu F."/>
            <person name="Kurt Z."/>
            <person name="Jimenez-Gonzalez A."/>
            <person name="Astvaldsson A."/>
            <person name="Andersson J.O."/>
            <person name="Svard S.G."/>
        </authorList>
    </citation>
    <scope>NUCLEOTIDE SEQUENCE</scope>
    <source>
        <strain evidence="3">ATCC 50377</strain>
    </source>
</reference>